<evidence type="ECO:0000313" key="1">
    <source>
        <dbReference type="EMBL" id="QDX26734.1"/>
    </source>
</evidence>
<dbReference type="AlphaFoldDB" id="A0A518RH26"/>
<organism evidence="1 2">
    <name type="scientific">Sphingomonas suaedae</name>
    <dbReference type="NCBI Taxonomy" id="2599297"/>
    <lineage>
        <taxon>Bacteria</taxon>
        <taxon>Pseudomonadati</taxon>
        <taxon>Pseudomonadota</taxon>
        <taxon>Alphaproteobacteria</taxon>
        <taxon>Sphingomonadales</taxon>
        <taxon>Sphingomonadaceae</taxon>
        <taxon>Sphingomonas</taxon>
    </lineage>
</organism>
<evidence type="ECO:0000313" key="2">
    <source>
        <dbReference type="Proteomes" id="UP000318055"/>
    </source>
</evidence>
<accession>A0A518RH26</accession>
<dbReference type="KEGG" id="ssua:FPZ54_12425"/>
<proteinExistence type="predicted"/>
<keyword evidence="2" id="KW-1185">Reference proteome</keyword>
<dbReference type="EMBL" id="CP042239">
    <property type="protein sequence ID" value="QDX26734.1"/>
    <property type="molecule type" value="Genomic_DNA"/>
</dbReference>
<gene>
    <name evidence="1" type="ORF">FPZ54_12425</name>
</gene>
<dbReference type="RefSeq" id="WP_145847640.1">
    <property type="nucleotide sequence ID" value="NZ_CP042239.1"/>
</dbReference>
<name>A0A518RH26_9SPHN</name>
<sequence length="159" mass="16611">MTRAAGAGKWNAIADERALADFCEAARVRSAFVRRVAHSIRSEGAAAAGAQLRAHAAATAVRLRECVIVQLFGAEQRCALIAAVTAPRRGGVGLRHAIWRRWASLPFEPAAACRNPGFAGVLHFVSALRVRPASIGGIAGPLLPPTPAIPAPVAVVLKE</sequence>
<reference evidence="1 2" key="1">
    <citation type="submission" date="2019-07" db="EMBL/GenBank/DDBJ databases">
        <title>Sphingomonas alkalisoli sp. nov., isolated from rhizosphere soil of Suaedae salsa.</title>
        <authorList>
            <person name="Zhang H."/>
            <person name="Xu L."/>
            <person name="Zhang J.-X."/>
            <person name="Sun J.-Q."/>
        </authorList>
    </citation>
    <scope>NUCLEOTIDE SEQUENCE [LARGE SCALE GENOMIC DNA]</scope>
    <source>
        <strain evidence="1 2">XS-10</strain>
    </source>
</reference>
<dbReference type="Proteomes" id="UP000318055">
    <property type="component" value="Chromosome"/>
</dbReference>
<protein>
    <submittedName>
        <fullName evidence="1">Uncharacterized protein</fullName>
    </submittedName>
</protein>